<dbReference type="SUPFAM" id="SSF49265">
    <property type="entry name" value="Fibronectin type III"/>
    <property type="match status" value="1"/>
</dbReference>
<feature type="domain" description="Fibronectin type-III" evidence="3">
    <location>
        <begin position="670"/>
        <end position="757"/>
    </location>
</feature>
<keyword evidence="1" id="KW-0472">Membrane</keyword>
<evidence type="ECO:0008006" key="6">
    <source>
        <dbReference type="Google" id="ProtNLM"/>
    </source>
</evidence>
<proteinExistence type="predicted"/>
<dbReference type="Gene3D" id="2.60.40.10">
    <property type="entry name" value="Immunoglobulins"/>
    <property type="match status" value="1"/>
</dbReference>
<feature type="domain" description="PKD" evidence="2">
    <location>
        <begin position="758"/>
        <end position="829"/>
    </location>
</feature>
<accession>A0A1G2MP67</accession>
<organism evidence="4 5">
    <name type="scientific">Candidatus Taylorbacteria bacterium RIFCSPHIGHO2_02_FULL_45_35</name>
    <dbReference type="NCBI Taxonomy" id="1802311"/>
    <lineage>
        <taxon>Bacteria</taxon>
        <taxon>Candidatus Tayloriibacteriota</taxon>
    </lineage>
</organism>
<reference evidence="4 5" key="1">
    <citation type="journal article" date="2016" name="Nat. Commun.">
        <title>Thousands of microbial genomes shed light on interconnected biogeochemical processes in an aquifer system.</title>
        <authorList>
            <person name="Anantharaman K."/>
            <person name="Brown C.T."/>
            <person name="Hug L.A."/>
            <person name="Sharon I."/>
            <person name="Castelle C.J."/>
            <person name="Probst A.J."/>
            <person name="Thomas B.C."/>
            <person name="Singh A."/>
            <person name="Wilkins M.J."/>
            <person name="Karaoz U."/>
            <person name="Brodie E.L."/>
            <person name="Williams K.H."/>
            <person name="Hubbard S.S."/>
            <person name="Banfield J.F."/>
        </authorList>
    </citation>
    <scope>NUCLEOTIDE SEQUENCE [LARGE SCALE GENOMIC DNA]</scope>
</reference>
<evidence type="ECO:0000259" key="2">
    <source>
        <dbReference type="PROSITE" id="PS50093"/>
    </source>
</evidence>
<dbReference type="InterPro" id="IPR003961">
    <property type="entry name" value="FN3_dom"/>
</dbReference>
<dbReference type="InterPro" id="IPR000601">
    <property type="entry name" value="PKD_dom"/>
</dbReference>
<dbReference type="PROSITE" id="PS50093">
    <property type="entry name" value="PKD"/>
    <property type="match status" value="1"/>
</dbReference>
<dbReference type="InterPro" id="IPR013783">
    <property type="entry name" value="Ig-like_fold"/>
</dbReference>
<dbReference type="InterPro" id="IPR022409">
    <property type="entry name" value="PKD/Chitinase_dom"/>
</dbReference>
<dbReference type="AlphaFoldDB" id="A0A1G2MP67"/>
<comment type="caution">
    <text evidence="4">The sequence shown here is derived from an EMBL/GenBank/DDBJ whole genome shotgun (WGS) entry which is preliminary data.</text>
</comment>
<dbReference type="SMART" id="SM00089">
    <property type="entry name" value="PKD"/>
    <property type="match status" value="2"/>
</dbReference>
<dbReference type="InterPro" id="IPR035986">
    <property type="entry name" value="PKD_dom_sf"/>
</dbReference>
<gene>
    <name evidence="4" type="ORF">A3D56_00790</name>
</gene>
<name>A0A1G2MP67_9BACT</name>
<dbReference type="SUPFAM" id="SSF49299">
    <property type="entry name" value="PKD domain"/>
    <property type="match status" value="1"/>
</dbReference>
<sequence length="932" mass="98108">MTIKPRPQLIFRLKCKRVRLLGRGSLFAYKKAYYFLHNIIMFLNISRRFASFAIMIAVFGFATSSYAQTATPRGSIPQIHIIDLALNNNNLESGGVVSGVFTLFNNSTNNAPDVSYSVFLVGEYKDNQPTVVYDEQKLGQAFLAVGEKKTISFNYNLPSTVSGNDLAIRIQAMYAGFYLGWDDVRISVAGTSSLLNVASSSIEIGGVSYGAELGAVVPKGGTVGFKVSFSNPGTELITFTPNVRMYNRISTGELLNEFKSDSVTVSSKSTKTIVIPLPTFDYKPLVYAGDVSFLDEASQPKASVATFRYMILGDMASIQTVTSESQSGSKGDVVNVDVLYGGAPLDQGTGEAPKVGIVDVKVTLFDGVGNKVGENTAKLDLDKFGNKITVPVSLSASASSLKAVASIEKNGSVLATESNTLTKADSSQANVNPASFNMAWAGIYALFILLIIIFITITIRRSRGSKMNIASTLPPMSGVQTDKKENTTPPNIGGTTALLVLLAASFFGLASFPHSAEAYIETYVKTMSDPIAFPQEYPALFINSPYDNQVIAAGSTFYIDGRQDFWNCSNESRFDSTIKIGFNGATTTETFSHEQRGTSSITTNTFNYGPFTAPMVPGKYRIFFRADTIAYGIDPVTGGVDLTQTWVGSSEGYVDIIVSPPLPAPTVTASTSAPTSGAGGVCVGAINVSWTSVPGTTSYSLYRDGGASPVYTGGNTSFTDSSLTPGSAHSYRVVATSPSGNSAPSNQASANASTCPTLSASCLPSPTSATTGSTVTWNSSISGGVSPYTYVWSGSDSLTGNGPAVSKVYNTAGSKTASVNVSSSDGQTTGVRACTTAVTVSEPALSSITCAPSKASILLGESVTWTANPVPFSNSYTYSWSGDESLSGTARTIVKTYTSVGIKTARVDVIGVGTSPDCVGTVKVADPTIEEF</sequence>
<keyword evidence="1" id="KW-0812">Transmembrane</keyword>
<keyword evidence="1" id="KW-1133">Transmembrane helix</keyword>
<dbReference type="InterPro" id="IPR036116">
    <property type="entry name" value="FN3_sf"/>
</dbReference>
<feature type="transmembrane region" description="Helical" evidence="1">
    <location>
        <begin position="438"/>
        <end position="459"/>
    </location>
</feature>
<evidence type="ECO:0000313" key="4">
    <source>
        <dbReference type="EMBL" id="OHA25695.1"/>
    </source>
</evidence>
<protein>
    <recommendedName>
        <fullName evidence="6">Fibronectin type-III domain-containing protein</fullName>
    </recommendedName>
</protein>
<evidence type="ECO:0000313" key="5">
    <source>
        <dbReference type="Proteomes" id="UP000177943"/>
    </source>
</evidence>
<feature type="transmembrane region" description="Helical" evidence="1">
    <location>
        <begin position="492"/>
        <end position="512"/>
    </location>
</feature>
<dbReference type="CDD" id="cd00063">
    <property type="entry name" value="FN3"/>
    <property type="match status" value="1"/>
</dbReference>
<dbReference type="Proteomes" id="UP000177943">
    <property type="component" value="Unassembled WGS sequence"/>
</dbReference>
<evidence type="ECO:0000256" key="1">
    <source>
        <dbReference type="SAM" id="Phobius"/>
    </source>
</evidence>
<dbReference type="PROSITE" id="PS50853">
    <property type="entry name" value="FN3"/>
    <property type="match status" value="1"/>
</dbReference>
<evidence type="ECO:0000259" key="3">
    <source>
        <dbReference type="PROSITE" id="PS50853"/>
    </source>
</evidence>
<dbReference type="EMBL" id="MHRP01000047">
    <property type="protein sequence ID" value="OHA25695.1"/>
    <property type="molecule type" value="Genomic_DNA"/>
</dbReference>